<gene>
    <name evidence="1" type="ORF">C3731_21845</name>
</gene>
<evidence type="ECO:0000313" key="2">
    <source>
        <dbReference type="Proteomes" id="UP000238493"/>
    </source>
</evidence>
<dbReference type="AlphaFoldDB" id="A0A2S7IU00"/>
<accession>A0A2S7IU00</accession>
<reference evidence="1 2" key="1">
    <citation type="submission" date="2018-02" db="EMBL/GenBank/DDBJ databases">
        <title>Draft genome sequence of Ochrobactrum oryzae found in Brazil.</title>
        <authorList>
            <person name="Cerdeira L."/>
            <person name="Andrade F."/>
            <person name="Zacariotto T."/>
            <person name="Barbosa B."/>
            <person name="Santos S."/>
            <person name="Cassetari V."/>
            <person name="Lincopan N."/>
        </authorList>
    </citation>
    <scope>NUCLEOTIDE SEQUENCE [LARGE SCALE GENOMIC DNA]</scope>
    <source>
        <strain evidence="1 2">OA447</strain>
    </source>
</reference>
<dbReference type="Proteomes" id="UP000238493">
    <property type="component" value="Unassembled WGS sequence"/>
</dbReference>
<keyword evidence="2" id="KW-1185">Reference proteome</keyword>
<organism evidence="1 2">
    <name type="scientific">Brucella oryzae</name>
    <dbReference type="NCBI Taxonomy" id="335286"/>
    <lineage>
        <taxon>Bacteria</taxon>
        <taxon>Pseudomonadati</taxon>
        <taxon>Pseudomonadota</taxon>
        <taxon>Alphaproteobacteria</taxon>
        <taxon>Hyphomicrobiales</taxon>
        <taxon>Brucellaceae</taxon>
        <taxon>Brucella/Ochrobactrum group</taxon>
        <taxon>Brucella</taxon>
    </lineage>
</organism>
<dbReference type="EMBL" id="PTRC01000172">
    <property type="protein sequence ID" value="PQA71493.1"/>
    <property type="molecule type" value="Genomic_DNA"/>
</dbReference>
<protein>
    <submittedName>
        <fullName evidence="1">Complex I NDUFA9 subunit family protein</fullName>
    </submittedName>
</protein>
<name>A0A2S7IU00_9HYPH</name>
<proteinExistence type="predicted"/>
<sequence>GRLVKVDNVFSEKAIKECRTLEGMGITPEGVDAVLPSYLLRYRVAGQYT</sequence>
<comment type="caution">
    <text evidence="1">The sequence shown here is derived from an EMBL/GenBank/DDBJ whole genome shotgun (WGS) entry which is preliminary data.</text>
</comment>
<feature type="non-terminal residue" evidence="1">
    <location>
        <position position="1"/>
    </location>
</feature>
<evidence type="ECO:0000313" key="1">
    <source>
        <dbReference type="EMBL" id="PQA71493.1"/>
    </source>
</evidence>